<sequence length="61" mass="6630">MTQREKNEGTPFRLCMTLTCFCASKIGFEGSSLSFLSIGSVKLGNEKEKSVGSMTYAILNS</sequence>
<dbReference type="EMBL" id="HACA01006657">
    <property type="protein sequence ID" value="CDW24018.1"/>
    <property type="molecule type" value="Transcribed_RNA"/>
</dbReference>
<protein>
    <submittedName>
        <fullName evidence="1">Uncharacterized protein</fullName>
    </submittedName>
</protein>
<name>A0A0K2TDC7_LEPSM</name>
<evidence type="ECO:0000313" key="1">
    <source>
        <dbReference type="EMBL" id="CDW24018.1"/>
    </source>
</evidence>
<accession>A0A0K2TDC7</accession>
<organism evidence="1">
    <name type="scientific">Lepeophtheirus salmonis</name>
    <name type="common">Salmon louse</name>
    <name type="synonym">Caligus salmonis</name>
    <dbReference type="NCBI Taxonomy" id="72036"/>
    <lineage>
        <taxon>Eukaryota</taxon>
        <taxon>Metazoa</taxon>
        <taxon>Ecdysozoa</taxon>
        <taxon>Arthropoda</taxon>
        <taxon>Crustacea</taxon>
        <taxon>Multicrustacea</taxon>
        <taxon>Hexanauplia</taxon>
        <taxon>Copepoda</taxon>
        <taxon>Siphonostomatoida</taxon>
        <taxon>Caligidae</taxon>
        <taxon>Lepeophtheirus</taxon>
    </lineage>
</organism>
<reference evidence="1" key="1">
    <citation type="submission" date="2014-05" db="EMBL/GenBank/DDBJ databases">
        <authorList>
            <person name="Chronopoulou M."/>
        </authorList>
    </citation>
    <scope>NUCLEOTIDE SEQUENCE</scope>
    <source>
        <tissue evidence="1">Whole organism</tissue>
    </source>
</reference>
<proteinExistence type="predicted"/>
<dbReference type="AlphaFoldDB" id="A0A0K2TDC7"/>